<dbReference type="eggNOG" id="COG1902">
    <property type="taxonomic scope" value="Bacteria"/>
</dbReference>
<dbReference type="Proteomes" id="UP000005801">
    <property type="component" value="Unassembled WGS sequence"/>
</dbReference>
<dbReference type="GO" id="GO:0016628">
    <property type="term" value="F:oxidoreductase activity, acting on the CH-CH group of donors, NAD or NADP as acceptor"/>
    <property type="evidence" value="ECO:0007669"/>
    <property type="project" value="UniProtKB-ARBA"/>
</dbReference>
<dbReference type="Pfam" id="PF00724">
    <property type="entry name" value="Oxidored_FMN"/>
    <property type="match status" value="1"/>
</dbReference>
<evidence type="ECO:0000313" key="6">
    <source>
        <dbReference type="Proteomes" id="UP000005801"/>
    </source>
</evidence>
<keyword evidence="3" id="KW-0560">Oxidoreductase</keyword>
<gene>
    <name evidence="5" type="ORF">PPSIR1_22746</name>
</gene>
<evidence type="ECO:0000313" key="5">
    <source>
        <dbReference type="EMBL" id="EDM79909.1"/>
    </source>
</evidence>
<reference evidence="5 6" key="1">
    <citation type="submission" date="2007-06" db="EMBL/GenBank/DDBJ databases">
        <authorList>
            <person name="Shimkets L."/>
            <person name="Ferriera S."/>
            <person name="Johnson J."/>
            <person name="Kravitz S."/>
            <person name="Beeson K."/>
            <person name="Sutton G."/>
            <person name="Rogers Y.-H."/>
            <person name="Friedman R."/>
            <person name="Frazier M."/>
            <person name="Venter J.C."/>
        </authorList>
    </citation>
    <scope>NUCLEOTIDE SEQUENCE [LARGE SCALE GENOMIC DNA]</scope>
    <source>
        <strain evidence="5 6">SIR-1</strain>
    </source>
</reference>
<dbReference type="SUPFAM" id="SSF51395">
    <property type="entry name" value="FMN-linked oxidoreductases"/>
    <property type="match status" value="1"/>
</dbReference>
<evidence type="ECO:0000256" key="1">
    <source>
        <dbReference type="ARBA" id="ARBA00001917"/>
    </source>
</evidence>
<proteinExistence type="inferred from homology"/>
<accession>A6G2H2</accession>
<dbReference type="OrthoDB" id="9784632at2"/>
<dbReference type="InterPro" id="IPR001155">
    <property type="entry name" value="OxRdtase_FMN_N"/>
</dbReference>
<comment type="similarity">
    <text evidence="2">Belongs to the NADH:flavin oxidoreductase/NADH oxidase family.</text>
</comment>
<dbReference type="GO" id="GO:0010181">
    <property type="term" value="F:FMN binding"/>
    <property type="evidence" value="ECO:0007669"/>
    <property type="project" value="InterPro"/>
</dbReference>
<evidence type="ECO:0000259" key="4">
    <source>
        <dbReference type="Pfam" id="PF00724"/>
    </source>
</evidence>
<keyword evidence="6" id="KW-1185">Reference proteome</keyword>
<evidence type="ECO:0000256" key="2">
    <source>
        <dbReference type="ARBA" id="ARBA00005979"/>
    </source>
</evidence>
<dbReference type="Gene3D" id="3.20.20.70">
    <property type="entry name" value="Aldolase class I"/>
    <property type="match status" value="1"/>
</dbReference>
<feature type="domain" description="NADH:flavin oxidoreductase/NADH oxidase N-terminal" evidence="4">
    <location>
        <begin position="12"/>
        <end position="347"/>
    </location>
</feature>
<comment type="cofactor">
    <cofactor evidence="1">
        <name>FMN</name>
        <dbReference type="ChEBI" id="CHEBI:58210"/>
    </cofactor>
</comment>
<dbReference type="PANTHER" id="PTHR22893">
    <property type="entry name" value="NADH OXIDOREDUCTASE-RELATED"/>
    <property type="match status" value="1"/>
</dbReference>
<dbReference type="GO" id="GO:0005829">
    <property type="term" value="C:cytosol"/>
    <property type="evidence" value="ECO:0007669"/>
    <property type="project" value="TreeGrafter"/>
</dbReference>
<dbReference type="EMBL" id="ABCS01000015">
    <property type="protein sequence ID" value="EDM79909.1"/>
    <property type="molecule type" value="Genomic_DNA"/>
</dbReference>
<evidence type="ECO:0000256" key="3">
    <source>
        <dbReference type="ARBA" id="ARBA00023002"/>
    </source>
</evidence>
<name>A6G2H2_9BACT</name>
<dbReference type="PANTHER" id="PTHR22893:SF91">
    <property type="entry name" value="NADPH DEHYDROGENASE 2-RELATED"/>
    <property type="match status" value="1"/>
</dbReference>
<comment type="caution">
    <text evidence="5">The sequence shown here is derived from an EMBL/GenBank/DDBJ whole genome shotgun (WGS) entry which is preliminary data.</text>
</comment>
<dbReference type="AlphaFoldDB" id="A6G2H2"/>
<dbReference type="FunFam" id="3.20.20.70:FF:000059">
    <property type="entry name" value="N-ethylmaleimide reductase, FMN-linked"/>
    <property type="match status" value="1"/>
</dbReference>
<sequence length="373" mass="39858">MRDTSPTETDPLFRALDLGALQLPNRVLMAPLTRSRAAQPGDVPTELNARYYAQRASAGLIFTEATQVSPQGKGYAYTPGIHSAEQVAGWREVTEAVHANGGRIALQLWHVGRMSHVDFHGGEAPVAPSAIDAGAHIFLGGETGFAPTSTPRALSREEIPGVVDQYARGAELAKQAGFDGVEIHGANAYLIHQFLADGSNHRDDDYGGSVTKRIRFAVEVAEAVAAVWGPERVGMRLSPGLGSIGGVSESELLPTYGALVTELSRVGLAYLDIVEYFGAPAERPAEPGEVHRLIRERFDGAYLANGGFLADSARRAIDSGRADGVLFGSTFLANPDLPERFRRGAALNAPQRETFFGGDAKGYTDYPALSWAE</sequence>
<dbReference type="RefSeq" id="WP_006970921.1">
    <property type="nucleotide sequence ID" value="NZ_ABCS01000015.1"/>
</dbReference>
<dbReference type="STRING" id="391625.PPSIR1_22746"/>
<dbReference type="InterPro" id="IPR013785">
    <property type="entry name" value="Aldolase_TIM"/>
</dbReference>
<protein>
    <submittedName>
        <fullName evidence="5">NADH-dependent flavin oxidoreductase, Oye family protein</fullName>
    </submittedName>
</protein>
<organism evidence="5 6">
    <name type="scientific">Plesiocystis pacifica SIR-1</name>
    <dbReference type="NCBI Taxonomy" id="391625"/>
    <lineage>
        <taxon>Bacteria</taxon>
        <taxon>Pseudomonadati</taxon>
        <taxon>Myxococcota</taxon>
        <taxon>Polyangia</taxon>
        <taxon>Nannocystales</taxon>
        <taxon>Nannocystaceae</taxon>
        <taxon>Plesiocystis</taxon>
    </lineage>
</organism>
<dbReference type="CDD" id="cd02933">
    <property type="entry name" value="OYE_like_FMN"/>
    <property type="match status" value="1"/>
</dbReference>
<dbReference type="InterPro" id="IPR045247">
    <property type="entry name" value="Oye-like"/>
</dbReference>